<organism evidence="2 3">
    <name type="scientific">Dorcoceras hygrometricum</name>
    <dbReference type="NCBI Taxonomy" id="472368"/>
    <lineage>
        <taxon>Eukaryota</taxon>
        <taxon>Viridiplantae</taxon>
        <taxon>Streptophyta</taxon>
        <taxon>Embryophyta</taxon>
        <taxon>Tracheophyta</taxon>
        <taxon>Spermatophyta</taxon>
        <taxon>Magnoliopsida</taxon>
        <taxon>eudicotyledons</taxon>
        <taxon>Gunneridae</taxon>
        <taxon>Pentapetalae</taxon>
        <taxon>asterids</taxon>
        <taxon>lamiids</taxon>
        <taxon>Lamiales</taxon>
        <taxon>Gesneriaceae</taxon>
        <taxon>Didymocarpoideae</taxon>
        <taxon>Trichosporeae</taxon>
        <taxon>Loxocarpinae</taxon>
        <taxon>Dorcoceras</taxon>
    </lineage>
</organism>
<accession>A0A2Z7BHA3</accession>
<keyword evidence="3" id="KW-1185">Reference proteome</keyword>
<gene>
    <name evidence="2" type="ORF">F511_05465</name>
</gene>
<dbReference type="PANTHER" id="PTHR33052">
    <property type="entry name" value="DUF4228 DOMAIN PROTEIN-RELATED"/>
    <property type="match status" value="1"/>
</dbReference>
<feature type="compositionally biased region" description="Basic and acidic residues" evidence="1">
    <location>
        <begin position="154"/>
        <end position="170"/>
    </location>
</feature>
<dbReference type="InterPro" id="IPR025322">
    <property type="entry name" value="PADRE_dom"/>
</dbReference>
<evidence type="ECO:0000313" key="2">
    <source>
        <dbReference type="EMBL" id="KZV31361.1"/>
    </source>
</evidence>
<evidence type="ECO:0000313" key="3">
    <source>
        <dbReference type="Proteomes" id="UP000250235"/>
    </source>
</evidence>
<reference evidence="2 3" key="1">
    <citation type="journal article" date="2015" name="Proc. Natl. Acad. Sci. U.S.A.">
        <title>The resurrection genome of Boea hygrometrica: A blueprint for survival of dehydration.</title>
        <authorList>
            <person name="Xiao L."/>
            <person name="Yang G."/>
            <person name="Zhang L."/>
            <person name="Yang X."/>
            <person name="Zhao S."/>
            <person name="Ji Z."/>
            <person name="Zhou Q."/>
            <person name="Hu M."/>
            <person name="Wang Y."/>
            <person name="Chen M."/>
            <person name="Xu Y."/>
            <person name="Jin H."/>
            <person name="Xiao X."/>
            <person name="Hu G."/>
            <person name="Bao F."/>
            <person name="Hu Y."/>
            <person name="Wan P."/>
            <person name="Li L."/>
            <person name="Deng X."/>
            <person name="Kuang T."/>
            <person name="Xiang C."/>
            <person name="Zhu J.K."/>
            <person name="Oliver M.J."/>
            <person name="He Y."/>
        </authorList>
    </citation>
    <scope>NUCLEOTIDE SEQUENCE [LARGE SCALE GENOMIC DNA]</scope>
    <source>
        <strain evidence="3">cv. XS01</strain>
    </source>
</reference>
<proteinExistence type="predicted"/>
<dbReference type="Proteomes" id="UP000250235">
    <property type="component" value="Unassembled WGS sequence"/>
</dbReference>
<dbReference type="Pfam" id="PF14009">
    <property type="entry name" value="PADRE"/>
    <property type="match status" value="1"/>
</dbReference>
<name>A0A2Z7BHA3_9LAMI</name>
<dbReference type="EMBL" id="KV007509">
    <property type="protein sequence ID" value="KZV31361.1"/>
    <property type="molecule type" value="Genomic_DNA"/>
</dbReference>
<feature type="compositionally biased region" description="Basic residues" evidence="1">
    <location>
        <begin position="143"/>
        <end position="153"/>
    </location>
</feature>
<dbReference type="OrthoDB" id="1923394at2759"/>
<protein>
    <submittedName>
        <fullName evidence="2">Uncharacterized protein</fullName>
    </submittedName>
</protein>
<feature type="compositionally biased region" description="Polar residues" evidence="1">
    <location>
        <begin position="128"/>
        <end position="139"/>
    </location>
</feature>
<evidence type="ECO:0000256" key="1">
    <source>
        <dbReference type="SAM" id="MobiDB-lite"/>
    </source>
</evidence>
<dbReference type="AlphaFoldDB" id="A0A2Z7BHA3"/>
<sequence length="219" mass="25365">MLNKLLGKKILHNFSSHTVFSHARGPENPPARAERRSRALKIIHVGGVAECYYMAVPAARIIEKYPKFILARPEIFHRPWDSIVGPDEILVPGQRYYVVPQQTVKKLRRRIKKSSVASFIPKSDDDNSYSNSVTRSSIMVKSGTKHKAKRDRHVKFDDIENKKKESDSSRTGKMVSYQDQNNNFTKEKGKLQNVKVHERRRNRFEHSWEPSLNAIEENI</sequence>
<feature type="region of interest" description="Disordered" evidence="1">
    <location>
        <begin position="120"/>
        <end position="197"/>
    </location>
</feature>